<feature type="coiled-coil region" evidence="1">
    <location>
        <begin position="19"/>
        <end position="95"/>
    </location>
</feature>
<gene>
    <name evidence="2" type="ORF">HK105_201840</name>
</gene>
<dbReference type="Gene3D" id="1.10.287.1490">
    <property type="match status" value="1"/>
</dbReference>
<keyword evidence="1" id="KW-0175">Coiled coil</keyword>
<dbReference type="Proteomes" id="UP001527925">
    <property type="component" value="Unassembled WGS sequence"/>
</dbReference>
<accession>A0ABR4NG42</accession>
<keyword evidence="3" id="KW-1185">Reference proteome</keyword>
<reference evidence="2 3" key="1">
    <citation type="submission" date="2023-09" db="EMBL/GenBank/DDBJ databases">
        <title>Pangenome analysis of Batrachochytrium dendrobatidis and related Chytrids.</title>
        <authorList>
            <person name="Yacoub M.N."/>
            <person name="Stajich J.E."/>
            <person name="James T.Y."/>
        </authorList>
    </citation>
    <scope>NUCLEOTIDE SEQUENCE [LARGE SCALE GENOMIC DNA]</scope>
    <source>
        <strain evidence="2 3">JEL0888</strain>
    </source>
</reference>
<comment type="caution">
    <text evidence="2">The sequence shown here is derived from an EMBL/GenBank/DDBJ whole genome shotgun (WGS) entry which is preliminary data.</text>
</comment>
<sequence>MGRRETWLFQTLTKNPSSWQTYKTQYEQLKQRCALLEEESALLRRERSYKQNQLDAARETLSKSTSELAEVEGLIAHYQNKLKELHATIATSREQAAKLGDIVAKLDERETLASTTLDALVRRRDKVKVVFEGIQRSLIDATPERVSSLGAPLDAVAAAAESR</sequence>
<evidence type="ECO:0000313" key="2">
    <source>
        <dbReference type="EMBL" id="KAL2918439.1"/>
    </source>
</evidence>
<evidence type="ECO:0000256" key="1">
    <source>
        <dbReference type="SAM" id="Coils"/>
    </source>
</evidence>
<name>A0ABR4NG42_9FUNG</name>
<protein>
    <submittedName>
        <fullName evidence="2">Uncharacterized protein</fullName>
    </submittedName>
</protein>
<proteinExistence type="predicted"/>
<dbReference type="EMBL" id="JADGIZ020000006">
    <property type="protein sequence ID" value="KAL2918439.1"/>
    <property type="molecule type" value="Genomic_DNA"/>
</dbReference>
<organism evidence="2 3">
    <name type="scientific">Polyrhizophydium stewartii</name>
    <dbReference type="NCBI Taxonomy" id="2732419"/>
    <lineage>
        <taxon>Eukaryota</taxon>
        <taxon>Fungi</taxon>
        <taxon>Fungi incertae sedis</taxon>
        <taxon>Chytridiomycota</taxon>
        <taxon>Chytridiomycota incertae sedis</taxon>
        <taxon>Chytridiomycetes</taxon>
        <taxon>Rhizophydiales</taxon>
        <taxon>Rhizophydiales incertae sedis</taxon>
        <taxon>Polyrhizophydium</taxon>
    </lineage>
</organism>
<evidence type="ECO:0000313" key="3">
    <source>
        <dbReference type="Proteomes" id="UP001527925"/>
    </source>
</evidence>